<dbReference type="PROSITE" id="PS00455">
    <property type="entry name" value="AMP_BINDING"/>
    <property type="match status" value="1"/>
</dbReference>
<organism evidence="2 3">
    <name type="scientific">Paraburkholderia elongata</name>
    <dbReference type="NCBI Taxonomy" id="2675747"/>
    <lineage>
        <taxon>Bacteria</taxon>
        <taxon>Pseudomonadati</taxon>
        <taxon>Pseudomonadota</taxon>
        <taxon>Betaproteobacteria</taxon>
        <taxon>Burkholderiales</taxon>
        <taxon>Burkholderiaceae</taxon>
        <taxon>Paraburkholderia</taxon>
    </lineage>
</organism>
<evidence type="ECO:0000259" key="1">
    <source>
        <dbReference type="Pfam" id="PF00501"/>
    </source>
</evidence>
<proteinExistence type="predicted"/>
<dbReference type="AlphaFoldDB" id="A0A972P1W3"/>
<dbReference type="InterPro" id="IPR000873">
    <property type="entry name" value="AMP-dep_synth/lig_dom"/>
</dbReference>
<comment type="caution">
    <text evidence="2">The sequence shown here is derived from an EMBL/GenBank/DDBJ whole genome shotgun (WGS) entry which is preliminary data.</text>
</comment>
<name>A0A972P1W3_9BURK</name>
<feature type="domain" description="AMP-dependent synthetase/ligase" evidence="1">
    <location>
        <begin position="63"/>
        <end position="443"/>
    </location>
</feature>
<gene>
    <name evidence="2" type="ORF">GNZ13_51140</name>
</gene>
<dbReference type="EMBL" id="WOEZ01000348">
    <property type="protein sequence ID" value="NPT62619.1"/>
    <property type="molecule type" value="Genomic_DNA"/>
</dbReference>
<accession>A0A972P1W3</accession>
<sequence length="628" mass="67467">MDSELKTFTRSEVRSVSPLIGEQCVVLATPDIDQEVRADGSFILRSRAMLQPYGRSIVDWLVHWAACTPDAPFLAERIRSDGPASWRTVTYSQVLATVRSIGQALLDLPDGRLRPVVILSDNSVNHALMSLAAMYVGRPSATVSSAYARVAKDMTKLHAILKQLDPALVYVEDGEGYGLALANAPLNCPVVAKDAPCAGWLPFDTLTACKPHQAVDDAFAALAPGDIAKLLLTSGSTGSPKLVVNTHGMLSANQQMIAQCWPFVDRAAPVVVDWLPWSHTFGANHNFNLVLRNGGALYIDDGRPVPGLIERTVENLRDVCPTLHFNVPRGFDALAPFLETDHAFATRFFSRLQVLFYAAASLPATVRSHYERAALRTGHTGQVFFASAWGSTETAPLVTSVHFPGAVAGNIGVPAPGNELKFVPGGGKLEMRVRGPSVFPGYLNDPEATAAAFDEEGFYRIGDAGKLCDPLDANRGVMFDGRVAEDFKLSSGTWVSVGTLRIKAVSVLTPYALDIVIAGHDRDQIGLLVFPTKALRELAPELDGNADGEELGRHPTVRATLNTALRELARDAGSSQRAARVAILSAPPSLELGEVTDKGYINQRAVLSLRADDVTRLFSSADSVIVLG</sequence>
<dbReference type="PANTHER" id="PTHR24096">
    <property type="entry name" value="LONG-CHAIN-FATTY-ACID--COA LIGASE"/>
    <property type="match status" value="1"/>
</dbReference>
<dbReference type="SUPFAM" id="SSF56801">
    <property type="entry name" value="Acetyl-CoA synthetase-like"/>
    <property type="match status" value="1"/>
</dbReference>
<reference evidence="2 3" key="1">
    <citation type="submission" date="2019-11" db="EMBL/GenBank/DDBJ databases">
        <title>Metabolism of dissolved organic matter in forest soils.</title>
        <authorList>
            <person name="Cyle K.T."/>
            <person name="Wilhelm R.C."/>
            <person name="Martinez C.E."/>
        </authorList>
    </citation>
    <scope>NUCLEOTIDE SEQUENCE [LARGE SCALE GENOMIC DNA]</scope>
    <source>
        <strain evidence="2 3">5N</strain>
    </source>
</reference>
<evidence type="ECO:0000313" key="3">
    <source>
        <dbReference type="Proteomes" id="UP000655523"/>
    </source>
</evidence>
<protein>
    <submittedName>
        <fullName evidence="2">AMP-binding protein</fullName>
    </submittedName>
</protein>
<dbReference type="InterPro" id="IPR042099">
    <property type="entry name" value="ANL_N_sf"/>
</dbReference>
<evidence type="ECO:0000313" key="2">
    <source>
        <dbReference type="EMBL" id="NPT62619.1"/>
    </source>
</evidence>
<keyword evidence="3" id="KW-1185">Reference proteome</keyword>
<dbReference type="GO" id="GO:0016405">
    <property type="term" value="F:CoA-ligase activity"/>
    <property type="evidence" value="ECO:0007669"/>
    <property type="project" value="TreeGrafter"/>
</dbReference>
<dbReference type="Gene3D" id="3.40.50.12780">
    <property type="entry name" value="N-terminal domain of ligase-like"/>
    <property type="match status" value="1"/>
</dbReference>
<dbReference type="PANTHER" id="PTHR24096:SF420">
    <property type="entry name" value="LONG-CHAIN-FATTY-ACID--COA LIGASE-RELATED"/>
    <property type="match status" value="1"/>
</dbReference>
<dbReference type="Proteomes" id="UP000655523">
    <property type="component" value="Unassembled WGS sequence"/>
</dbReference>
<dbReference type="InterPro" id="IPR020845">
    <property type="entry name" value="AMP-binding_CS"/>
</dbReference>
<dbReference type="Pfam" id="PF00501">
    <property type="entry name" value="AMP-binding"/>
    <property type="match status" value="1"/>
</dbReference>